<dbReference type="InterPro" id="IPR001611">
    <property type="entry name" value="Leu-rich_rpt"/>
</dbReference>
<dbReference type="PANTHER" id="PTHR48052">
    <property type="entry name" value="UNNAMED PRODUCT"/>
    <property type="match status" value="1"/>
</dbReference>
<dbReference type="Gene3D" id="3.80.10.10">
    <property type="entry name" value="Ribonuclease Inhibitor"/>
    <property type="match status" value="1"/>
</dbReference>
<keyword evidence="9" id="KW-0325">Glycoprotein</keyword>
<reference evidence="10 11" key="1">
    <citation type="submission" date="2019-09" db="EMBL/GenBank/DDBJ databases">
        <title>A chromosome-level genome assembly of the Chinese tupelo Nyssa sinensis.</title>
        <authorList>
            <person name="Yang X."/>
            <person name="Kang M."/>
            <person name="Yang Y."/>
            <person name="Xiong H."/>
            <person name="Wang M."/>
            <person name="Zhang Z."/>
            <person name="Wang Z."/>
            <person name="Wu H."/>
            <person name="Ma T."/>
            <person name="Liu J."/>
            <person name="Xi Z."/>
        </authorList>
    </citation>
    <scope>NUCLEOTIDE SEQUENCE [LARGE SCALE GENOMIC DNA]</scope>
    <source>
        <strain evidence="10">J267</strain>
        <tissue evidence="10">Leaf</tissue>
    </source>
</reference>
<gene>
    <name evidence="10" type="ORF">F0562_001513</name>
</gene>
<comment type="subcellular location">
    <subcellularLocation>
        <location evidence="1">Cell membrane</location>
        <topology evidence="1">Single-pass type I membrane protein</topology>
    </subcellularLocation>
</comment>
<evidence type="ECO:0000313" key="11">
    <source>
        <dbReference type="Proteomes" id="UP000325577"/>
    </source>
</evidence>
<keyword evidence="3" id="KW-1003">Cell membrane</keyword>
<organism evidence="10 11">
    <name type="scientific">Nyssa sinensis</name>
    <dbReference type="NCBI Taxonomy" id="561372"/>
    <lineage>
        <taxon>Eukaryota</taxon>
        <taxon>Viridiplantae</taxon>
        <taxon>Streptophyta</taxon>
        <taxon>Embryophyta</taxon>
        <taxon>Tracheophyta</taxon>
        <taxon>Spermatophyta</taxon>
        <taxon>Magnoliopsida</taxon>
        <taxon>eudicotyledons</taxon>
        <taxon>Gunneridae</taxon>
        <taxon>Pentapetalae</taxon>
        <taxon>asterids</taxon>
        <taxon>Cornales</taxon>
        <taxon>Nyssaceae</taxon>
        <taxon>Nyssa</taxon>
    </lineage>
</organism>
<keyword evidence="4" id="KW-0812">Transmembrane</keyword>
<dbReference type="EMBL" id="CM018031">
    <property type="protein sequence ID" value="KAA8549829.1"/>
    <property type="molecule type" value="Genomic_DNA"/>
</dbReference>
<evidence type="ECO:0000256" key="2">
    <source>
        <dbReference type="ARBA" id="ARBA00009592"/>
    </source>
</evidence>
<keyword evidence="5" id="KW-0732">Signal</keyword>
<keyword evidence="7" id="KW-0472">Membrane</keyword>
<dbReference type="Pfam" id="PF13855">
    <property type="entry name" value="LRR_8"/>
    <property type="match status" value="1"/>
</dbReference>
<dbReference type="OrthoDB" id="1748906at2759"/>
<dbReference type="InterPro" id="IPR032675">
    <property type="entry name" value="LRR_dom_sf"/>
</dbReference>
<dbReference type="PANTHER" id="PTHR48052:SF38">
    <property type="entry name" value="PROTEIN KINASE DOMAIN-CONTAINING PROTEIN"/>
    <property type="match status" value="1"/>
</dbReference>
<keyword evidence="6" id="KW-1133">Transmembrane helix</keyword>
<evidence type="ECO:0000256" key="8">
    <source>
        <dbReference type="ARBA" id="ARBA00023170"/>
    </source>
</evidence>
<comment type="similarity">
    <text evidence="2">Belongs to the RLP family.</text>
</comment>
<evidence type="ECO:0000256" key="3">
    <source>
        <dbReference type="ARBA" id="ARBA00022475"/>
    </source>
</evidence>
<evidence type="ECO:0000256" key="5">
    <source>
        <dbReference type="ARBA" id="ARBA00022729"/>
    </source>
</evidence>
<dbReference type="Pfam" id="PF00560">
    <property type="entry name" value="LRR_1"/>
    <property type="match status" value="1"/>
</dbReference>
<proteinExistence type="inferred from homology"/>
<name>A0A5J5C3W3_9ASTE</name>
<dbReference type="Proteomes" id="UP000325577">
    <property type="component" value="Linkage Group LG0"/>
</dbReference>
<dbReference type="GO" id="GO:0005886">
    <property type="term" value="C:plasma membrane"/>
    <property type="evidence" value="ECO:0007669"/>
    <property type="project" value="UniProtKB-SubCell"/>
</dbReference>
<evidence type="ECO:0000256" key="1">
    <source>
        <dbReference type="ARBA" id="ARBA00004251"/>
    </source>
</evidence>
<evidence type="ECO:0000256" key="6">
    <source>
        <dbReference type="ARBA" id="ARBA00022989"/>
    </source>
</evidence>
<dbReference type="PRINTS" id="PR00019">
    <property type="entry name" value="LEURICHRPT"/>
</dbReference>
<keyword evidence="8" id="KW-0675">Receptor</keyword>
<evidence type="ECO:0000256" key="9">
    <source>
        <dbReference type="ARBA" id="ARBA00023180"/>
    </source>
</evidence>
<sequence length="253" mass="28116">MAALQYLESLRNAHPELSDWYNTLSDLYQKKLWRQFTLKLKQLFALAPLNPALRPANTLPLLHNRFAGPIPPAVSKLELLSYLDHSESKLNGSTPESMAKLRRLMFLDLSHNHLTGPILGSVIASLKSMQIYFNFPYNFLVGKIPDELGLLGMVQAIDISNNNLPGSTPRTPESCKNLFSLDLSGNKLSGPIPSNTLSQIDMMRSLNLSRNQLYGCTLALIPSPFWPSSSIICSSSKRKRFFAPASTPETLSV</sequence>
<accession>A0A5J5C3W3</accession>
<evidence type="ECO:0000256" key="4">
    <source>
        <dbReference type="ARBA" id="ARBA00022692"/>
    </source>
</evidence>
<evidence type="ECO:0000256" key="7">
    <source>
        <dbReference type="ARBA" id="ARBA00023136"/>
    </source>
</evidence>
<keyword evidence="11" id="KW-1185">Reference proteome</keyword>
<evidence type="ECO:0000313" key="10">
    <source>
        <dbReference type="EMBL" id="KAA8549829.1"/>
    </source>
</evidence>
<dbReference type="AlphaFoldDB" id="A0A5J5C3W3"/>
<protein>
    <submittedName>
        <fullName evidence="10">Uncharacterized protein</fullName>
    </submittedName>
</protein>
<dbReference type="SUPFAM" id="SSF52058">
    <property type="entry name" value="L domain-like"/>
    <property type="match status" value="1"/>
</dbReference>